<comment type="subcellular location">
    <subcellularLocation>
        <location evidence="1">Endoplasmic reticulum</location>
    </subcellularLocation>
</comment>
<dbReference type="InterPro" id="IPR001382">
    <property type="entry name" value="Glyco_hydro_47"/>
</dbReference>
<evidence type="ECO:0000256" key="2">
    <source>
        <dbReference type="ARBA" id="ARBA00007658"/>
    </source>
</evidence>
<keyword evidence="7" id="KW-0106">Calcium</keyword>
<evidence type="ECO:0000313" key="11">
    <source>
        <dbReference type="EMBL" id="RHZ37823.1"/>
    </source>
</evidence>
<dbReference type="InterPro" id="IPR036026">
    <property type="entry name" value="Seven-hairpin_glycosidases"/>
</dbReference>
<feature type="binding site" evidence="7">
    <location>
        <position position="891"/>
    </location>
    <ligand>
        <name>Ca(2+)</name>
        <dbReference type="ChEBI" id="CHEBI:29108"/>
    </ligand>
</feature>
<keyword evidence="7" id="KW-0479">Metal-binding</keyword>
<dbReference type="InterPro" id="IPR009011">
    <property type="entry name" value="Man6P_isomerase_rcpt-bd_dom_sf"/>
</dbReference>
<accession>A0A418FUI9</accession>
<dbReference type="GO" id="GO:1904380">
    <property type="term" value="P:endoplasmic reticulum mannose trimming"/>
    <property type="evidence" value="ECO:0007669"/>
    <property type="project" value="InterPro"/>
</dbReference>
<dbReference type="Pfam" id="PF02225">
    <property type="entry name" value="PA"/>
    <property type="match status" value="1"/>
</dbReference>
<name>A0A418FUI9_APHAT</name>
<comment type="similarity">
    <text evidence="2 8">Belongs to the glycosyl hydrolase 47 family.</text>
</comment>
<protein>
    <recommendedName>
        <fullName evidence="8">alpha-1,2-Mannosidase</fullName>
        <ecNumber evidence="8">3.2.1.-</ecNumber>
    </recommendedName>
</protein>
<dbReference type="VEuPathDB" id="FungiDB:H257_17284"/>
<dbReference type="PANTHER" id="PTHR45679:SF6">
    <property type="entry name" value="ER DEGRADATION-ENHANCING ALPHA-MANNOSIDASE-LIKE PROTEIN 2"/>
    <property type="match status" value="1"/>
</dbReference>
<reference evidence="11 12" key="1">
    <citation type="submission" date="2018-08" db="EMBL/GenBank/DDBJ databases">
        <title>Aphanomyces genome sequencing and annotation.</title>
        <authorList>
            <person name="Minardi D."/>
            <person name="Oidtmann B."/>
            <person name="Van Der Giezen M."/>
            <person name="Studholme D.J."/>
        </authorList>
    </citation>
    <scope>NUCLEOTIDE SEQUENCE [LARGE SCALE GENOMIC DNA]</scope>
    <source>
        <strain evidence="11 12">FDL457</strain>
    </source>
</reference>
<feature type="region of interest" description="Disordered" evidence="9">
    <location>
        <begin position="956"/>
        <end position="975"/>
    </location>
</feature>
<dbReference type="PRINTS" id="PR00747">
    <property type="entry name" value="GLYHDRLASE47"/>
</dbReference>
<dbReference type="InterPro" id="IPR003137">
    <property type="entry name" value="PA_domain"/>
</dbReference>
<evidence type="ECO:0000256" key="5">
    <source>
        <dbReference type="ARBA" id="ARBA00023157"/>
    </source>
</evidence>
<comment type="cofactor">
    <cofactor evidence="7">
        <name>Ca(2+)</name>
        <dbReference type="ChEBI" id="CHEBI:29108"/>
    </cofactor>
</comment>
<comment type="caution">
    <text evidence="11">The sequence shown here is derived from an EMBL/GenBank/DDBJ whole genome shotgun (WGS) entry which is preliminary data.</text>
</comment>
<evidence type="ECO:0000256" key="7">
    <source>
        <dbReference type="PIRSR" id="PIRSR601382-2"/>
    </source>
</evidence>
<dbReference type="InterPro" id="IPR012341">
    <property type="entry name" value="6hp_glycosidase-like_sf"/>
</dbReference>
<evidence type="ECO:0000256" key="6">
    <source>
        <dbReference type="ARBA" id="ARBA00023180"/>
    </source>
</evidence>
<organism evidence="11 12">
    <name type="scientific">Aphanomyces astaci</name>
    <name type="common">Crayfish plague agent</name>
    <dbReference type="NCBI Taxonomy" id="112090"/>
    <lineage>
        <taxon>Eukaryota</taxon>
        <taxon>Sar</taxon>
        <taxon>Stramenopiles</taxon>
        <taxon>Oomycota</taxon>
        <taxon>Saprolegniomycetes</taxon>
        <taxon>Saprolegniales</taxon>
        <taxon>Verrucalvaceae</taxon>
        <taxon>Aphanomyces</taxon>
    </lineage>
</organism>
<dbReference type="Pfam" id="PF01532">
    <property type="entry name" value="Glyco_hydro_47"/>
    <property type="match status" value="1"/>
</dbReference>
<dbReference type="InterPro" id="IPR012913">
    <property type="entry name" value="OS9-like_dom"/>
</dbReference>
<dbReference type="InterPro" id="IPR044674">
    <property type="entry name" value="EDEM1/2/3"/>
</dbReference>
<dbReference type="InterPro" id="IPR046450">
    <property type="entry name" value="PA_dom_sf"/>
</dbReference>
<evidence type="ECO:0000256" key="3">
    <source>
        <dbReference type="ARBA" id="ARBA00022729"/>
    </source>
</evidence>
<feature type="compositionally biased region" description="Basic and acidic residues" evidence="9">
    <location>
        <begin position="1392"/>
        <end position="1402"/>
    </location>
</feature>
<proteinExistence type="inferred from homology"/>
<keyword evidence="6" id="KW-0325">Glycoprotein</keyword>
<dbReference type="EC" id="3.2.1.-" evidence="8"/>
<dbReference type="PANTHER" id="PTHR45679">
    <property type="entry name" value="ER DEGRADATION-ENHANCING ALPHA-MANNOSIDASE-LIKE PROTEIN 2"/>
    <property type="match status" value="1"/>
</dbReference>
<keyword evidence="8" id="KW-0378">Hydrolase</keyword>
<dbReference type="VEuPathDB" id="FungiDB:H257_17283"/>
<keyword evidence="4" id="KW-0256">Endoplasmic reticulum</keyword>
<dbReference type="GO" id="GO:0044322">
    <property type="term" value="C:endoplasmic reticulum quality control compartment"/>
    <property type="evidence" value="ECO:0007669"/>
    <property type="project" value="GOC"/>
</dbReference>
<dbReference type="Gene3D" id="2.70.130.10">
    <property type="entry name" value="Mannose-6-phosphate receptor binding domain"/>
    <property type="match status" value="1"/>
</dbReference>
<evidence type="ECO:0000256" key="1">
    <source>
        <dbReference type="ARBA" id="ARBA00004240"/>
    </source>
</evidence>
<dbReference type="Pfam" id="PF07915">
    <property type="entry name" value="PRKCSH"/>
    <property type="match status" value="1"/>
</dbReference>
<evidence type="ECO:0000256" key="8">
    <source>
        <dbReference type="RuleBase" id="RU361193"/>
    </source>
</evidence>
<keyword evidence="3" id="KW-0732">Signal</keyword>
<feature type="region of interest" description="Disordered" evidence="9">
    <location>
        <begin position="1261"/>
        <end position="1289"/>
    </location>
</feature>
<dbReference type="GO" id="GO:0004571">
    <property type="term" value="F:mannosyl-oligosaccharide 1,2-alpha-mannosidase activity"/>
    <property type="evidence" value="ECO:0007669"/>
    <property type="project" value="InterPro"/>
</dbReference>
<gene>
    <name evidence="11" type="ORF">DYB26_006318</name>
</gene>
<evidence type="ECO:0000256" key="4">
    <source>
        <dbReference type="ARBA" id="ARBA00022824"/>
    </source>
</evidence>
<dbReference type="GO" id="GO:0005509">
    <property type="term" value="F:calcium ion binding"/>
    <property type="evidence" value="ECO:0007669"/>
    <property type="project" value="InterPro"/>
</dbReference>
<keyword evidence="8" id="KW-0326">Glycosidase</keyword>
<dbReference type="SUPFAM" id="SSF48225">
    <property type="entry name" value="Seven-hairpin glycosidases"/>
    <property type="match status" value="1"/>
</dbReference>
<feature type="region of interest" description="Disordered" evidence="9">
    <location>
        <begin position="1026"/>
        <end position="1045"/>
    </location>
</feature>
<dbReference type="EMBL" id="QUTF01009275">
    <property type="protein sequence ID" value="RHZ37823.1"/>
    <property type="molecule type" value="Genomic_DNA"/>
</dbReference>
<feature type="domain" description="MRH" evidence="10">
    <location>
        <begin position="327"/>
        <end position="453"/>
    </location>
</feature>
<feature type="compositionally biased region" description="Acidic residues" evidence="9">
    <location>
        <begin position="1263"/>
        <end position="1273"/>
    </location>
</feature>
<evidence type="ECO:0000256" key="9">
    <source>
        <dbReference type="SAM" id="MobiDB-lite"/>
    </source>
</evidence>
<dbReference type="Gene3D" id="1.50.10.10">
    <property type="match status" value="1"/>
</dbReference>
<dbReference type="InterPro" id="IPR044865">
    <property type="entry name" value="MRH_dom"/>
</dbReference>
<dbReference type="GO" id="GO:0005975">
    <property type="term" value="P:carbohydrate metabolic process"/>
    <property type="evidence" value="ECO:0007669"/>
    <property type="project" value="InterPro"/>
</dbReference>
<feature type="region of interest" description="Disordered" evidence="9">
    <location>
        <begin position="295"/>
        <end position="315"/>
    </location>
</feature>
<feature type="region of interest" description="Disordered" evidence="9">
    <location>
        <begin position="1346"/>
        <end position="1402"/>
    </location>
</feature>
<dbReference type="Gene3D" id="3.50.30.30">
    <property type="match status" value="1"/>
</dbReference>
<dbReference type="SUPFAM" id="SSF52025">
    <property type="entry name" value="PA domain"/>
    <property type="match status" value="1"/>
</dbReference>
<dbReference type="PROSITE" id="PS51914">
    <property type="entry name" value="MRH"/>
    <property type="match status" value="1"/>
</dbReference>
<dbReference type="Proteomes" id="UP000286510">
    <property type="component" value="Unassembled WGS sequence"/>
</dbReference>
<evidence type="ECO:0000313" key="12">
    <source>
        <dbReference type="Proteomes" id="UP000286510"/>
    </source>
</evidence>
<dbReference type="GO" id="GO:0016020">
    <property type="term" value="C:membrane"/>
    <property type="evidence" value="ECO:0007669"/>
    <property type="project" value="InterPro"/>
</dbReference>
<evidence type="ECO:0000259" key="10">
    <source>
        <dbReference type="PROSITE" id="PS51914"/>
    </source>
</evidence>
<feature type="compositionally biased region" description="Basic and acidic residues" evidence="9">
    <location>
        <begin position="1346"/>
        <end position="1355"/>
    </location>
</feature>
<keyword evidence="5" id="KW-1015">Disulfide bond</keyword>
<sequence length="1402" mass="152925">MQMNALPDCEAEWGPSGGAFVSPKQVYLSYLTSFCNSTTVVVATNFSTCSNKLAAAHFVTFTNDCVESILEYQNGFGSVGEYGMVIRQVTINKYIPFSRFLATSPTCTANVNATANLLNNVGPCGTPLAIAFKVLLQVISTKTPSNRSLALCSSAQTNALTTLLSAAAAVECSRSNPWVQRWSDVFAPRHLADMVTTVAAPGCVTAAVAYAKTAFPACEYVDVEFDERAVGVSAATYFTTFLIATQSFVPETSVTAAPSTNQDHLSVAIMTHVHVVATSLLTLASILAAAALPPTPSPAAAAEPNEVAGNGPATSASPLLDASSMTDVCRTFHTSGSWWRYEWCHEGHVRQYSVDPTTGDESQVISLGTYDAAHSNHYHTTSSSTDKDLRAYISHVFLHGDMCNSTDVARNRSTDVHLTCCVFRPQETYIESVAEPRLCDYLVTVCTPSACASPPPPSNMTLKTKEELAATVKSMFYHAYDSYMTHAFPLDNLKPITCQGESFELGKIPMLTLIDTLDTLVVFGDKDEFRRAVALVTTHATFDLDTEVLGGLLSAHLFAVDPTLQLYSNTSEPAYSGGLLALAADLGDRLLPAFVTPTGIPFGTVNLRRGVPKGETSVASTAGAGSLSIEFTMLSILTKNPIYAQAARQAVRGLFFRRSALGLVGKHIDTATGEWTETSSGPGSNSDSFYEYLLKMYVLYGDSEALDMFEPVYSAVMEHNKHGDWYTDVSMWDGCLSNQHHQSFIFDNLVAFWPGMQSLLGDFASSTRSLNAFYQVWQQYSFLPEQFDVGRWRPKKQNRNGYPLRPELLESTYYVHVATNDSSWLTAGALAVQSLERYAKTTCGYAAISDVETRTVEDTMPSYFLSETCKYLYLLFDETNFLRKANYVFTTEAHPFPVLPSAEVTPILRASDETKYGVPRTATHWNKYLTCPVIQFWDDVGFRRAFHDRFQMARPRCTSSSSTKPKAKKKKTPEDDKIVTKSLYGGKTLGYFHVEQLLGGFRVTRRSDRGQWLKVTNLGDPHIIVESHSSSEGGGGSTTTSTATTTSSSLTEFRVFEFASQTMRRCRLQVLGRWVSCSAAEFGLTKDPSVAVSIQNAPVLYGTPHLGCTPLESTPHRVVVLHRGECFFDEKANHATQAGAVAAVIVNSEPNPSAAQEEEENSLMVMGPSKEATDQQQKIDIPVVMVPFAADIMIREAVANGDTISLEVGVVTELEYPRVAGSRFDVAVAGPDGWGVHLVAKMQPEGTPLWTISITEHDARELDVDDEEVEEVEEPRNPGTPNPRQQANKVDVDEYATKLKGLGFSDQQLARMNSDDPDDRLDALVDGLRALGLHDLVAKFVGRSKDVGVGEDSKNPETPADLASELDAPVSFDQPDEGHDVAQSTREDADDVIDHDHTCAAV</sequence>